<dbReference type="Proteomes" id="UP000184315">
    <property type="component" value="Unassembled WGS sequence"/>
</dbReference>
<gene>
    <name evidence="1" type="ORF">PL9214290081</name>
</gene>
<reference evidence="2" key="1">
    <citation type="submission" date="2015-10" db="EMBL/GenBank/DDBJ databases">
        <authorList>
            <person name="Regsiter A."/>
            <person name="william w."/>
        </authorList>
    </citation>
    <scope>NUCLEOTIDE SEQUENCE [LARGE SCALE GENOMIC DNA]</scope>
</reference>
<dbReference type="STRING" id="671072.PL9214290081"/>
<keyword evidence="2" id="KW-1185">Reference proteome</keyword>
<dbReference type="EMBL" id="CZDF01000132">
    <property type="protein sequence ID" value="CUR30491.1"/>
    <property type="molecule type" value="Genomic_DNA"/>
</dbReference>
<protein>
    <recommendedName>
        <fullName evidence="3">Transposase</fullName>
    </recommendedName>
</protein>
<evidence type="ECO:0000313" key="2">
    <source>
        <dbReference type="Proteomes" id="UP000184315"/>
    </source>
</evidence>
<sequence>MLGIKKIDAINLAFIIDQVLRGCGKTTNEIAGGWCDNRTLPDQR</sequence>
<evidence type="ECO:0000313" key="1">
    <source>
        <dbReference type="EMBL" id="CUR30491.1"/>
    </source>
</evidence>
<accession>A0A1J1LCT9</accession>
<dbReference type="AlphaFoldDB" id="A0A1J1LCT9"/>
<name>A0A1J1LCT9_9CYAN</name>
<evidence type="ECO:0008006" key="3">
    <source>
        <dbReference type="Google" id="ProtNLM"/>
    </source>
</evidence>
<organism evidence="1 2">
    <name type="scientific">Planktothrix tepida PCC 9214</name>
    <dbReference type="NCBI Taxonomy" id="671072"/>
    <lineage>
        <taxon>Bacteria</taxon>
        <taxon>Bacillati</taxon>
        <taxon>Cyanobacteriota</taxon>
        <taxon>Cyanophyceae</taxon>
        <taxon>Oscillatoriophycideae</taxon>
        <taxon>Oscillatoriales</taxon>
        <taxon>Microcoleaceae</taxon>
        <taxon>Planktothrix</taxon>
    </lineage>
</organism>
<proteinExistence type="predicted"/>